<reference evidence="10 11" key="1">
    <citation type="journal article" date="2020" name="Front. Microbiol.">
        <title>Single-cell genomics of novel Actinobacteria with the Wood-Ljungdahl pathway discovered in a serpentinizing system.</title>
        <authorList>
            <person name="Merino N."/>
            <person name="Kawai M."/>
            <person name="Boyd E.S."/>
            <person name="Colman D.R."/>
            <person name="McGlynn S.E."/>
            <person name="Nealson K.H."/>
            <person name="Kurokawa K."/>
            <person name="Hongoh Y."/>
        </authorList>
    </citation>
    <scope>NUCLEOTIDE SEQUENCE [LARGE SCALE GENOMIC DNA]</scope>
    <source>
        <strain evidence="10 11">S09_30</strain>
    </source>
</reference>
<dbReference type="PROSITE" id="PS51671">
    <property type="entry name" value="ACT"/>
    <property type="match status" value="1"/>
</dbReference>
<dbReference type="Proteomes" id="UP000585609">
    <property type="component" value="Unassembled WGS sequence"/>
</dbReference>
<dbReference type="NCBIfam" id="TIGR00119">
    <property type="entry name" value="acolac_sm"/>
    <property type="match status" value="1"/>
</dbReference>
<dbReference type="GO" id="GO:0003984">
    <property type="term" value="F:acetolactate synthase activity"/>
    <property type="evidence" value="ECO:0007669"/>
    <property type="project" value="UniProtKB-UniRule"/>
</dbReference>
<dbReference type="AlphaFoldDB" id="A0A6V8NVN8"/>
<sequence length="166" mass="18706">MMVMKHTLSVLVENKHGVLAKISGLFSRRGFNIDSLAVGPTEDETISRMTIVVESEDRSLEQVTKQLHKLISVIKIQDLDPENMIERELILIKVNTEPDFRPEILEIVDIFRAKIVDVSPKSLVIEITGTTSKLEAMEELLRPYGIMELVRTGRIAISRGIKAVRA</sequence>
<dbReference type="GO" id="GO:0009099">
    <property type="term" value="P:L-valine biosynthetic process"/>
    <property type="evidence" value="ECO:0007669"/>
    <property type="project" value="UniProtKB-UniRule"/>
</dbReference>
<comment type="similarity">
    <text evidence="3 8">Belongs to the acetolactate synthase small subunit family.</text>
</comment>
<comment type="pathway">
    <text evidence="2 8">Amino-acid biosynthesis; L-valine biosynthesis; L-valine from pyruvate: step 1/4.</text>
</comment>
<proteinExistence type="inferred from homology"/>
<dbReference type="NCBIfam" id="NF008864">
    <property type="entry name" value="PRK11895.1"/>
    <property type="match status" value="1"/>
</dbReference>
<dbReference type="Gene3D" id="3.30.70.260">
    <property type="match status" value="1"/>
</dbReference>
<evidence type="ECO:0000256" key="6">
    <source>
        <dbReference type="ARBA" id="ARBA00023304"/>
    </source>
</evidence>
<organism evidence="10 11">
    <name type="scientific">Candidatus Hakubella thermalkaliphila</name>
    <dbReference type="NCBI Taxonomy" id="2754717"/>
    <lineage>
        <taxon>Bacteria</taxon>
        <taxon>Bacillati</taxon>
        <taxon>Actinomycetota</taxon>
        <taxon>Actinomycetota incertae sedis</taxon>
        <taxon>Candidatus Hakubellales</taxon>
        <taxon>Candidatus Hakubellaceae</taxon>
        <taxon>Candidatus Hakubella</taxon>
    </lineage>
</organism>
<comment type="caution">
    <text evidence="10">The sequence shown here is derived from an EMBL/GenBank/DDBJ whole genome shotgun (WGS) entry which is preliminary data.</text>
</comment>
<dbReference type="InterPro" id="IPR004789">
    <property type="entry name" value="Acetalactate_synth_ssu"/>
</dbReference>
<evidence type="ECO:0000259" key="9">
    <source>
        <dbReference type="PROSITE" id="PS51671"/>
    </source>
</evidence>
<dbReference type="InterPro" id="IPR054480">
    <property type="entry name" value="AHAS_small-like_ACT"/>
</dbReference>
<dbReference type="PANTHER" id="PTHR30239">
    <property type="entry name" value="ACETOLACTATE SYNTHASE SMALL SUBUNIT"/>
    <property type="match status" value="1"/>
</dbReference>
<dbReference type="CDD" id="cd04878">
    <property type="entry name" value="ACT_AHAS"/>
    <property type="match status" value="1"/>
</dbReference>
<evidence type="ECO:0000256" key="8">
    <source>
        <dbReference type="RuleBase" id="RU368092"/>
    </source>
</evidence>
<protein>
    <recommendedName>
        <fullName evidence="8">Acetolactate synthase small subunit</fullName>
        <shortName evidence="8">AHAS</shortName>
        <shortName evidence="8">ALS</shortName>
        <ecNumber evidence="8">2.2.1.6</ecNumber>
    </recommendedName>
    <alternativeName>
        <fullName evidence="8">Acetohydroxy-acid synthase small subunit</fullName>
    </alternativeName>
</protein>
<keyword evidence="5 8" id="KW-0028">Amino-acid biosynthesis</keyword>
<dbReference type="InterPro" id="IPR045865">
    <property type="entry name" value="ACT-like_dom_sf"/>
</dbReference>
<comment type="catalytic activity">
    <reaction evidence="7 8">
        <text>2 pyruvate + H(+) = (2S)-2-acetolactate + CO2</text>
        <dbReference type="Rhea" id="RHEA:25249"/>
        <dbReference type="ChEBI" id="CHEBI:15361"/>
        <dbReference type="ChEBI" id="CHEBI:15378"/>
        <dbReference type="ChEBI" id="CHEBI:16526"/>
        <dbReference type="ChEBI" id="CHEBI:58476"/>
        <dbReference type="EC" id="2.2.1.6"/>
    </reaction>
</comment>
<evidence type="ECO:0000256" key="3">
    <source>
        <dbReference type="ARBA" id="ARBA00006341"/>
    </source>
</evidence>
<dbReference type="GO" id="GO:1990610">
    <property type="term" value="F:acetolactate synthase regulator activity"/>
    <property type="evidence" value="ECO:0007669"/>
    <property type="project" value="UniProtKB-UniRule"/>
</dbReference>
<dbReference type="SUPFAM" id="SSF55021">
    <property type="entry name" value="ACT-like"/>
    <property type="match status" value="2"/>
</dbReference>
<evidence type="ECO:0000313" key="10">
    <source>
        <dbReference type="EMBL" id="GFP22546.1"/>
    </source>
</evidence>
<comment type="pathway">
    <text evidence="1 8">Amino-acid biosynthesis; L-isoleucine biosynthesis; L-isoleucine from 2-oxobutanoate: step 1/4.</text>
</comment>
<comment type="function">
    <text evidence="8">Catalyzes the conversion of 2 pyruvate molecules into acetolactate in the first common step of the biosynthetic pathway of the branched-amino acids such as leucine, isoleucine, and valine.</text>
</comment>
<keyword evidence="8" id="KW-0808">Transferase</keyword>
<evidence type="ECO:0000256" key="1">
    <source>
        <dbReference type="ARBA" id="ARBA00004974"/>
    </source>
</evidence>
<dbReference type="UniPathway" id="UPA00047">
    <property type="reaction ID" value="UER00055"/>
</dbReference>
<dbReference type="GO" id="GO:0009097">
    <property type="term" value="P:isoleucine biosynthetic process"/>
    <property type="evidence" value="ECO:0007669"/>
    <property type="project" value="UniProtKB-UniRule"/>
</dbReference>
<accession>A0A6V8NVN8</accession>
<evidence type="ECO:0000256" key="7">
    <source>
        <dbReference type="ARBA" id="ARBA00048670"/>
    </source>
</evidence>
<evidence type="ECO:0000256" key="2">
    <source>
        <dbReference type="ARBA" id="ARBA00005025"/>
    </source>
</evidence>
<dbReference type="InterPro" id="IPR002912">
    <property type="entry name" value="ACT_dom"/>
</dbReference>
<evidence type="ECO:0000256" key="5">
    <source>
        <dbReference type="ARBA" id="ARBA00022605"/>
    </source>
</evidence>
<name>A0A6V8NVN8_9ACTN</name>
<dbReference type="InterPro" id="IPR019455">
    <property type="entry name" value="Acetolactate_synth_ssu_C"/>
</dbReference>
<comment type="subunit">
    <text evidence="4 8">Dimer of large and small chains.</text>
</comment>
<dbReference type="Gene3D" id="3.30.70.1150">
    <property type="entry name" value="ACT-like. Chain A, domain 2"/>
    <property type="match status" value="1"/>
</dbReference>
<dbReference type="Pfam" id="PF22629">
    <property type="entry name" value="ACT_AHAS_ss"/>
    <property type="match status" value="1"/>
</dbReference>
<dbReference type="FunFam" id="3.30.70.260:FF:000001">
    <property type="entry name" value="Acetolactate synthase, small subunit"/>
    <property type="match status" value="1"/>
</dbReference>
<gene>
    <name evidence="10" type="ORF">HKBW3S09_00013</name>
</gene>
<dbReference type="UniPathway" id="UPA00049">
    <property type="reaction ID" value="UER00059"/>
</dbReference>
<evidence type="ECO:0000256" key="4">
    <source>
        <dbReference type="ARBA" id="ARBA00011744"/>
    </source>
</evidence>
<dbReference type="FunFam" id="3.30.70.1150:FF:000001">
    <property type="entry name" value="Acetolactate synthase small subunit"/>
    <property type="match status" value="1"/>
</dbReference>
<dbReference type="PANTHER" id="PTHR30239:SF0">
    <property type="entry name" value="ACETOLACTATE SYNTHASE SMALL SUBUNIT 1, CHLOROPLASTIC"/>
    <property type="match status" value="1"/>
</dbReference>
<dbReference type="EMBL" id="BLRW01000001">
    <property type="protein sequence ID" value="GFP22546.1"/>
    <property type="molecule type" value="Genomic_DNA"/>
</dbReference>
<dbReference type="GO" id="GO:0005829">
    <property type="term" value="C:cytosol"/>
    <property type="evidence" value="ECO:0007669"/>
    <property type="project" value="TreeGrafter"/>
</dbReference>
<dbReference type="InterPro" id="IPR039557">
    <property type="entry name" value="AHAS_ACT"/>
</dbReference>
<dbReference type="Pfam" id="PF10369">
    <property type="entry name" value="ALS_ss_C"/>
    <property type="match status" value="1"/>
</dbReference>
<dbReference type="InterPro" id="IPR027271">
    <property type="entry name" value="Acetolactate_synth/TF_NikR_C"/>
</dbReference>
<evidence type="ECO:0000313" key="11">
    <source>
        <dbReference type="Proteomes" id="UP000585609"/>
    </source>
</evidence>
<feature type="domain" description="ACT" evidence="9">
    <location>
        <begin position="7"/>
        <end position="81"/>
    </location>
</feature>
<dbReference type="EC" id="2.2.1.6" evidence="8"/>
<keyword evidence="6 8" id="KW-0100">Branched-chain amino acid biosynthesis</keyword>